<proteinExistence type="predicted"/>
<accession>A0ABT6B567</accession>
<feature type="chain" id="PRO_5045328833" evidence="2">
    <location>
        <begin position="22"/>
        <end position="312"/>
    </location>
</feature>
<protein>
    <submittedName>
        <fullName evidence="4">ABC transporter substrate-binding protein</fullName>
    </submittedName>
</protein>
<dbReference type="Gene3D" id="3.40.190.10">
    <property type="entry name" value="Periplasmic binding protein-like II"/>
    <property type="match status" value="2"/>
</dbReference>
<keyword evidence="5" id="KW-1185">Reference proteome</keyword>
<dbReference type="Pfam" id="PF00497">
    <property type="entry name" value="SBP_bac_3"/>
    <property type="match status" value="1"/>
</dbReference>
<sequence length="312" mass="33340">MITRRKLIAVALLSFASLGFAGGTGHAAERFDFTPQQTGRVRAGKNPEAVKAVGANFRFVKQGVFTVGIVPFAPPIATYATDARTVIGSDADYAQLVADALGLQLALVPIAWADWPLGLASGKYDAVISNVGVTEQRKEKFDFTSYRLGLHGFYAKADSAIRRISEPKDIAGLRVITGSGTIQEKIVLEWNRQNVAKGLKPIEIQYYDDDAAITVALLSGRADVNFNPNAPQAFQAAKDGKIRLVGTVNAGWPLKADVGIATRRGSGLAEALTIATNGLIKSGKYTQALARWSLQAEAVPLSETNPRGLPNF</sequence>
<dbReference type="CDD" id="cd01004">
    <property type="entry name" value="PBP2_MidA_like"/>
    <property type="match status" value="1"/>
</dbReference>
<evidence type="ECO:0000256" key="1">
    <source>
        <dbReference type="ARBA" id="ARBA00022729"/>
    </source>
</evidence>
<dbReference type="SUPFAM" id="SSF53850">
    <property type="entry name" value="Periplasmic binding protein-like II"/>
    <property type="match status" value="1"/>
</dbReference>
<reference evidence="4 5" key="1">
    <citation type="submission" date="2023-03" db="EMBL/GenBank/DDBJ databases">
        <title>Draft assemblies of triclosan tolerant bacteria isolated from returned activated sludge.</title>
        <authorList>
            <person name="Van Hamelsveld S."/>
        </authorList>
    </citation>
    <scope>NUCLEOTIDE SEQUENCE [LARGE SCALE GENOMIC DNA]</scope>
    <source>
        <strain evidence="4 5">GW210010_S58</strain>
    </source>
</reference>
<evidence type="ECO:0000259" key="3">
    <source>
        <dbReference type="SMART" id="SM00062"/>
    </source>
</evidence>
<gene>
    <name evidence="4" type="ORF">P3W85_44870</name>
</gene>
<dbReference type="PANTHER" id="PTHR35936">
    <property type="entry name" value="MEMBRANE-BOUND LYTIC MUREIN TRANSGLYCOSYLASE F"/>
    <property type="match status" value="1"/>
</dbReference>
<dbReference type="InterPro" id="IPR001638">
    <property type="entry name" value="Solute-binding_3/MltF_N"/>
</dbReference>
<dbReference type="EMBL" id="JARJLM010000728">
    <property type="protein sequence ID" value="MDF3840010.1"/>
    <property type="molecule type" value="Genomic_DNA"/>
</dbReference>
<organism evidence="4 5">
    <name type="scientific">Cupriavidus basilensis</name>
    <dbReference type="NCBI Taxonomy" id="68895"/>
    <lineage>
        <taxon>Bacteria</taxon>
        <taxon>Pseudomonadati</taxon>
        <taxon>Pseudomonadota</taxon>
        <taxon>Betaproteobacteria</taxon>
        <taxon>Burkholderiales</taxon>
        <taxon>Burkholderiaceae</taxon>
        <taxon>Cupriavidus</taxon>
    </lineage>
</organism>
<evidence type="ECO:0000313" key="5">
    <source>
        <dbReference type="Proteomes" id="UP001216674"/>
    </source>
</evidence>
<evidence type="ECO:0000313" key="4">
    <source>
        <dbReference type="EMBL" id="MDF3840010.1"/>
    </source>
</evidence>
<feature type="domain" description="Solute-binding protein family 3/N-terminal" evidence="3">
    <location>
        <begin position="64"/>
        <end position="296"/>
    </location>
</feature>
<keyword evidence="1 2" id="KW-0732">Signal</keyword>
<dbReference type="PANTHER" id="PTHR35936:SF19">
    <property type="entry name" value="AMINO-ACID-BINDING PROTEIN YXEM-RELATED"/>
    <property type="match status" value="1"/>
</dbReference>
<comment type="caution">
    <text evidence="4">The sequence shown here is derived from an EMBL/GenBank/DDBJ whole genome shotgun (WGS) entry which is preliminary data.</text>
</comment>
<name>A0ABT6B567_9BURK</name>
<evidence type="ECO:0000256" key="2">
    <source>
        <dbReference type="SAM" id="SignalP"/>
    </source>
</evidence>
<dbReference type="Proteomes" id="UP001216674">
    <property type="component" value="Unassembled WGS sequence"/>
</dbReference>
<dbReference type="RefSeq" id="WP_276269577.1">
    <property type="nucleotide sequence ID" value="NZ_JARJLM010000728.1"/>
</dbReference>
<dbReference type="SMART" id="SM00062">
    <property type="entry name" value="PBPb"/>
    <property type="match status" value="1"/>
</dbReference>
<feature type="signal peptide" evidence="2">
    <location>
        <begin position="1"/>
        <end position="21"/>
    </location>
</feature>